<accession>U1Y3W3</accession>
<dbReference type="Gene3D" id="2.30.310.10">
    <property type="entry name" value="ibrinogen binding protein from staphylococcus aureus domain"/>
    <property type="match status" value="1"/>
</dbReference>
<dbReference type="Pfam" id="PF05670">
    <property type="entry name" value="NFACT-R_1"/>
    <property type="match status" value="1"/>
</dbReference>
<dbReference type="GO" id="GO:0000049">
    <property type="term" value="F:tRNA binding"/>
    <property type="evidence" value="ECO:0007669"/>
    <property type="project" value="UniProtKB-UniRule"/>
</dbReference>
<dbReference type="PANTHER" id="PTHR15239:SF6">
    <property type="entry name" value="RIBOSOME QUALITY CONTROL COMPLEX SUBUNIT NEMF"/>
    <property type="match status" value="1"/>
</dbReference>
<dbReference type="InterPro" id="IPR051608">
    <property type="entry name" value="RQC_Subunit_NEMF"/>
</dbReference>
<gene>
    <name evidence="5" type="primary">rqcH</name>
    <name evidence="7" type="ORF">HMPREF0083_05057</name>
</gene>
<comment type="caution">
    <text evidence="7">The sequence shown here is derived from an EMBL/GenBank/DDBJ whole genome shotgun (WGS) entry which is preliminary data.</text>
</comment>
<keyword evidence="8" id="KW-1185">Reference proteome</keyword>
<evidence type="ECO:0000313" key="8">
    <source>
        <dbReference type="Proteomes" id="UP000016511"/>
    </source>
</evidence>
<dbReference type="FunFam" id="2.30.310.10:FF:000004">
    <property type="entry name" value="Fibronectin-binding protein A"/>
    <property type="match status" value="1"/>
</dbReference>
<organism evidence="7 8">
    <name type="scientific">Aneurinibacillus aneurinilyticus ATCC 12856</name>
    <dbReference type="NCBI Taxonomy" id="649747"/>
    <lineage>
        <taxon>Bacteria</taxon>
        <taxon>Bacillati</taxon>
        <taxon>Bacillota</taxon>
        <taxon>Bacilli</taxon>
        <taxon>Bacillales</taxon>
        <taxon>Paenibacillaceae</taxon>
        <taxon>Aneurinibacillus group</taxon>
        <taxon>Aneurinibacillus</taxon>
    </lineage>
</organism>
<dbReference type="PATRIC" id="fig|649747.3.peg.4551"/>
<evidence type="ECO:0000256" key="3">
    <source>
        <dbReference type="ARBA" id="ARBA00022884"/>
    </source>
</evidence>
<keyword evidence="2 5" id="KW-0699">rRNA-binding</keyword>
<comment type="similarity">
    <text evidence="5">Belongs to the NEMF family.</text>
</comment>
<proteinExistence type="inferred from homology"/>
<feature type="domain" description="NFACT RNA-binding" evidence="6">
    <location>
        <begin position="456"/>
        <end position="544"/>
    </location>
</feature>
<evidence type="ECO:0000256" key="5">
    <source>
        <dbReference type="HAMAP-Rule" id="MF_00844"/>
    </source>
</evidence>
<reference evidence="7 8" key="1">
    <citation type="submission" date="2013-08" db="EMBL/GenBank/DDBJ databases">
        <authorList>
            <person name="Weinstock G."/>
            <person name="Sodergren E."/>
            <person name="Wylie T."/>
            <person name="Fulton L."/>
            <person name="Fulton R."/>
            <person name="Fronick C."/>
            <person name="O'Laughlin M."/>
            <person name="Godfrey J."/>
            <person name="Miner T."/>
            <person name="Herter B."/>
            <person name="Appelbaum E."/>
            <person name="Cordes M."/>
            <person name="Lek S."/>
            <person name="Wollam A."/>
            <person name="Pepin K.H."/>
            <person name="Palsikar V.B."/>
            <person name="Mitreva M."/>
            <person name="Wilson R.K."/>
        </authorList>
    </citation>
    <scope>NUCLEOTIDE SEQUENCE [LARGE SCALE GENOMIC DNA]</scope>
    <source>
        <strain evidence="7 8">ATCC 12856</strain>
    </source>
</reference>
<dbReference type="Gene3D" id="1.10.8.50">
    <property type="match status" value="1"/>
</dbReference>
<dbReference type="GO" id="GO:1990112">
    <property type="term" value="C:RQC complex"/>
    <property type="evidence" value="ECO:0007669"/>
    <property type="project" value="TreeGrafter"/>
</dbReference>
<dbReference type="Proteomes" id="UP000016511">
    <property type="component" value="Unassembled WGS sequence"/>
</dbReference>
<dbReference type="InterPro" id="IPR043682">
    <property type="entry name" value="RqcH_bacterial"/>
</dbReference>
<protein>
    <recommendedName>
        <fullName evidence="5">Rqc2 homolog RqcH</fullName>
        <shortName evidence="5">RqcH</shortName>
    </recommendedName>
</protein>
<evidence type="ECO:0000259" key="6">
    <source>
        <dbReference type="Pfam" id="PF05670"/>
    </source>
</evidence>
<dbReference type="STRING" id="649747.HMPREF0083_05057"/>
<dbReference type="eggNOG" id="COG1293">
    <property type="taxonomic scope" value="Bacteria"/>
</dbReference>
<sequence>MLMAFDGIVTHAVTHELNERLASGRIMKIHQPTDTDIVMQIRTRNGNVRLLLSASLSFPRMHITNENYRNPLEAPMFCMLLRKYCEGAIIDGIHQIDMERIIHLDIRGRDELGDARTKRIVLEIMGRHSNLILMDPQSGMIHDGLHHVTPAVSRYRTVLPGRPYVAPPPQRKINPLVATKDDFIRRIRFNEGKIAKQIVGAFDGISPLIADEIMYRAGLPTQDSLWRAFAEITDLVKQQTYTPTFARTEHKEYFSAIPLTHLAHAVTETFTTISECLEAFYHGKAERDAVKQRMHDLARLVINERNKNEKKIEKLLETKQKAEDASKYQIYGELLTANLYQITRGQPEANVINYYEEEAPLLSIPLDPALTPSENAQAYFKRYTKAKNSRAFVDNQIAGAKEEILYLDTVLQQIENAGLADIEDIREELAEQGYLRARPSQGKKGNKQKNPTLERYTSSEGVTIYVGKNNKQNDYLTNRLANPDDTWLHTKDIPGSHVIIRGTEFGETTLMEAANLATYYSKARQSSQVPVDYTLVRHVRKPKGAKPGFVIYEQQKTQFVTPNDEIIRTLMKTKTTTS</sequence>
<comment type="subunit">
    <text evidence="5">Associates with stalled 50S ribosomal subunits. Binds to RqcP.</text>
</comment>
<dbReference type="GO" id="GO:0072344">
    <property type="term" value="P:rescue of stalled ribosome"/>
    <property type="evidence" value="ECO:0007669"/>
    <property type="project" value="UniProtKB-UniRule"/>
</dbReference>
<keyword evidence="1 5" id="KW-0820">tRNA-binding</keyword>
<dbReference type="EMBL" id="AWSJ01000306">
    <property type="protein sequence ID" value="ERI06852.1"/>
    <property type="molecule type" value="Genomic_DNA"/>
</dbReference>
<dbReference type="AlphaFoldDB" id="U1Y3W3"/>
<comment type="function">
    <text evidence="5">Key component of the ribosome quality control system (RQC), a ribosome-associated complex that mediates the extraction of incompletely synthesized nascent chains from stalled ribosomes and their subsequent degradation. RqcH recruits Ala-charged tRNA, and with RqcP directs the elongation of stalled nascent chains on 50S ribosomal subunits, leading to non-templated C-terminal alanine extensions (Ala tail). The Ala tail promotes nascent chain degradation. May add between 1 and at least 8 Ala residues. Binds to stalled 50S ribosomal subunits.</text>
</comment>
<evidence type="ECO:0000256" key="1">
    <source>
        <dbReference type="ARBA" id="ARBA00022555"/>
    </source>
</evidence>
<dbReference type="Pfam" id="PF05833">
    <property type="entry name" value="NFACT_N"/>
    <property type="match status" value="1"/>
</dbReference>
<dbReference type="HAMAP" id="MF_00844_B">
    <property type="entry name" value="RqcH_B"/>
    <property type="match status" value="1"/>
</dbReference>
<evidence type="ECO:0000256" key="4">
    <source>
        <dbReference type="ARBA" id="ARBA00022917"/>
    </source>
</evidence>
<keyword evidence="4 5" id="KW-0648">Protein biosynthesis</keyword>
<dbReference type="InterPro" id="IPR008532">
    <property type="entry name" value="NFACT_RNA-bd"/>
</dbReference>
<keyword evidence="3 5" id="KW-0694">RNA-binding</keyword>
<name>U1Y3W3_ANEAE</name>
<dbReference type="GO" id="GO:0043023">
    <property type="term" value="F:ribosomal large subunit binding"/>
    <property type="evidence" value="ECO:0007669"/>
    <property type="project" value="UniProtKB-UniRule"/>
</dbReference>
<evidence type="ECO:0000256" key="2">
    <source>
        <dbReference type="ARBA" id="ARBA00022730"/>
    </source>
</evidence>
<dbReference type="HOGENOM" id="CLU_022481_2_1_9"/>
<dbReference type="GO" id="GO:0019843">
    <property type="term" value="F:rRNA binding"/>
    <property type="evidence" value="ECO:0007669"/>
    <property type="project" value="UniProtKB-UniRule"/>
</dbReference>
<dbReference type="PANTHER" id="PTHR15239">
    <property type="entry name" value="NUCLEAR EXPORT MEDIATOR FACTOR NEMF"/>
    <property type="match status" value="1"/>
</dbReference>
<dbReference type="Gene3D" id="3.40.970.40">
    <property type="entry name" value="fibrinogen binding protein from staphylococcus aureus domain like"/>
    <property type="match status" value="1"/>
</dbReference>
<evidence type="ECO:0000313" key="7">
    <source>
        <dbReference type="EMBL" id="ERI06852.1"/>
    </source>
</evidence>